<feature type="domain" description="RNA polymerase sigma-70 region 2" evidence="6">
    <location>
        <begin position="17"/>
        <end position="83"/>
    </location>
</feature>
<dbReference type="NCBIfam" id="TIGR02937">
    <property type="entry name" value="sigma70-ECF"/>
    <property type="match status" value="1"/>
</dbReference>
<dbReference type="CDD" id="cd06171">
    <property type="entry name" value="Sigma70_r4"/>
    <property type="match status" value="1"/>
</dbReference>
<accession>A0A644XA16</accession>
<evidence type="ECO:0000256" key="5">
    <source>
        <dbReference type="ARBA" id="ARBA00023163"/>
    </source>
</evidence>
<evidence type="ECO:0000259" key="7">
    <source>
        <dbReference type="Pfam" id="PF08281"/>
    </source>
</evidence>
<evidence type="ECO:0000259" key="6">
    <source>
        <dbReference type="Pfam" id="PF04542"/>
    </source>
</evidence>
<dbReference type="InterPro" id="IPR007627">
    <property type="entry name" value="RNA_pol_sigma70_r2"/>
</dbReference>
<feature type="domain" description="RNA polymerase sigma factor 70 region 4 type 2" evidence="7">
    <location>
        <begin position="121"/>
        <end position="172"/>
    </location>
</feature>
<sequence>MDIALLKKGDQRAFQELIDSTHSDVFRLALKFTGNRDDARDISQEVYLEAFRNINSFREDSNIRTWLYRITVNRSLNLIKKNKNKFQSLSIDHADDSFSWIAAPSEHEADKAVETKELRIALNAALAKIPENQRTAFLLFNHDGMKYNEIAEVMNLSLSAVESLIFRSKANLRNILSEYYKKNYASAQVF</sequence>
<evidence type="ECO:0000256" key="1">
    <source>
        <dbReference type="ARBA" id="ARBA00010641"/>
    </source>
</evidence>
<dbReference type="SUPFAM" id="SSF88659">
    <property type="entry name" value="Sigma3 and sigma4 domains of RNA polymerase sigma factors"/>
    <property type="match status" value="1"/>
</dbReference>
<evidence type="ECO:0000256" key="4">
    <source>
        <dbReference type="ARBA" id="ARBA00023125"/>
    </source>
</evidence>
<evidence type="ECO:0000256" key="2">
    <source>
        <dbReference type="ARBA" id="ARBA00023015"/>
    </source>
</evidence>
<dbReference type="GO" id="GO:0006352">
    <property type="term" value="P:DNA-templated transcription initiation"/>
    <property type="evidence" value="ECO:0007669"/>
    <property type="project" value="InterPro"/>
</dbReference>
<keyword evidence="5" id="KW-0804">Transcription</keyword>
<dbReference type="GO" id="GO:0003677">
    <property type="term" value="F:DNA binding"/>
    <property type="evidence" value="ECO:0007669"/>
    <property type="project" value="UniProtKB-KW"/>
</dbReference>
<gene>
    <name evidence="8" type="primary">sigW_42</name>
    <name evidence="8" type="ORF">SDC9_59377</name>
</gene>
<dbReference type="Gene3D" id="1.10.10.10">
    <property type="entry name" value="Winged helix-like DNA-binding domain superfamily/Winged helix DNA-binding domain"/>
    <property type="match status" value="1"/>
</dbReference>
<dbReference type="InterPro" id="IPR013324">
    <property type="entry name" value="RNA_pol_sigma_r3/r4-like"/>
</dbReference>
<dbReference type="GO" id="GO:0016987">
    <property type="term" value="F:sigma factor activity"/>
    <property type="evidence" value="ECO:0007669"/>
    <property type="project" value="UniProtKB-KW"/>
</dbReference>
<keyword evidence="2" id="KW-0805">Transcription regulation</keyword>
<comment type="caution">
    <text evidence="8">The sequence shown here is derived from an EMBL/GenBank/DDBJ whole genome shotgun (WGS) entry which is preliminary data.</text>
</comment>
<dbReference type="InterPro" id="IPR013249">
    <property type="entry name" value="RNA_pol_sigma70_r4_t2"/>
</dbReference>
<dbReference type="InterPro" id="IPR013325">
    <property type="entry name" value="RNA_pol_sigma_r2"/>
</dbReference>
<protein>
    <submittedName>
        <fullName evidence="8">ECF RNA polymerase sigma factor SigW</fullName>
    </submittedName>
</protein>
<name>A0A644XA16_9ZZZZ</name>
<dbReference type="InterPro" id="IPR039425">
    <property type="entry name" value="RNA_pol_sigma-70-like"/>
</dbReference>
<dbReference type="Gene3D" id="1.10.1740.10">
    <property type="match status" value="1"/>
</dbReference>
<comment type="similarity">
    <text evidence="1">Belongs to the sigma-70 factor family. ECF subfamily.</text>
</comment>
<dbReference type="Pfam" id="PF08281">
    <property type="entry name" value="Sigma70_r4_2"/>
    <property type="match status" value="1"/>
</dbReference>
<dbReference type="InterPro" id="IPR036388">
    <property type="entry name" value="WH-like_DNA-bd_sf"/>
</dbReference>
<proteinExistence type="inferred from homology"/>
<keyword evidence="4" id="KW-0238">DNA-binding</keyword>
<dbReference type="PANTHER" id="PTHR43133">
    <property type="entry name" value="RNA POLYMERASE ECF-TYPE SIGMA FACTO"/>
    <property type="match status" value="1"/>
</dbReference>
<dbReference type="EMBL" id="VSSQ01002055">
    <property type="protein sequence ID" value="MPM13022.1"/>
    <property type="molecule type" value="Genomic_DNA"/>
</dbReference>
<keyword evidence="3" id="KW-0731">Sigma factor</keyword>
<dbReference type="Pfam" id="PF04542">
    <property type="entry name" value="Sigma70_r2"/>
    <property type="match status" value="1"/>
</dbReference>
<evidence type="ECO:0000256" key="3">
    <source>
        <dbReference type="ARBA" id="ARBA00023082"/>
    </source>
</evidence>
<evidence type="ECO:0000313" key="8">
    <source>
        <dbReference type="EMBL" id="MPM13022.1"/>
    </source>
</evidence>
<dbReference type="InterPro" id="IPR014284">
    <property type="entry name" value="RNA_pol_sigma-70_dom"/>
</dbReference>
<dbReference type="PANTHER" id="PTHR43133:SF8">
    <property type="entry name" value="RNA POLYMERASE SIGMA FACTOR HI_1459-RELATED"/>
    <property type="match status" value="1"/>
</dbReference>
<organism evidence="8">
    <name type="scientific">bioreactor metagenome</name>
    <dbReference type="NCBI Taxonomy" id="1076179"/>
    <lineage>
        <taxon>unclassified sequences</taxon>
        <taxon>metagenomes</taxon>
        <taxon>ecological metagenomes</taxon>
    </lineage>
</organism>
<reference evidence="8" key="1">
    <citation type="submission" date="2019-08" db="EMBL/GenBank/DDBJ databases">
        <authorList>
            <person name="Kucharzyk K."/>
            <person name="Murdoch R.W."/>
            <person name="Higgins S."/>
            <person name="Loffler F."/>
        </authorList>
    </citation>
    <scope>NUCLEOTIDE SEQUENCE</scope>
</reference>
<dbReference type="SUPFAM" id="SSF88946">
    <property type="entry name" value="Sigma2 domain of RNA polymerase sigma factors"/>
    <property type="match status" value="1"/>
</dbReference>
<dbReference type="AlphaFoldDB" id="A0A644XA16"/>